<feature type="region of interest" description="Disordered" evidence="10">
    <location>
        <begin position="570"/>
        <end position="749"/>
    </location>
</feature>
<dbReference type="GO" id="GO:0005634">
    <property type="term" value="C:nucleus"/>
    <property type="evidence" value="ECO:0007669"/>
    <property type="project" value="UniProtKB-SubCell"/>
</dbReference>
<dbReference type="Pfam" id="PF00096">
    <property type="entry name" value="zf-C2H2"/>
    <property type="match status" value="2"/>
</dbReference>
<feature type="compositionally biased region" description="Gly residues" evidence="10">
    <location>
        <begin position="731"/>
        <end position="740"/>
    </location>
</feature>
<feature type="compositionally biased region" description="Polar residues" evidence="10">
    <location>
        <begin position="221"/>
        <end position="248"/>
    </location>
</feature>
<keyword evidence="4 9" id="KW-0863">Zinc-finger</keyword>
<feature type="compositionally biased region" description="Low complexity" evidence="10">
    <location>
        <begin position="516"/>
        <end position="546"/>
    </location>
</feature>
<name>A0A9P7XNP6_9FUNG</name>
<evidence type="ECO:0000256" key="8">
    <source>
        <dbReference type="ARBA" id="ARBA00023242"/>
    </source>
</evidence>
<feature type="compositionally biased region" description="Polar residues" evidence="10">
    <location>
        <begin position="380"/>
        <end position="394"/>
    </location>
</feature>
<protein>
    <recommendedName>
        <fullName evidence="11">C2H2-type domain-containing protein</fullName>
    </recommendedName>
</protein>
<evidence type="ECO:0000256" key="3">
    <source>
        <dbReference type="ARBA" id="ARBA00022737"/>
    </source>
</evidence>
<dbReference type="Proteomes" id="UP000707451">
    <property type="component" value="Unassembled WGS sequence"/>
</dbReference>
<evidence type="ECO:0000259" key="11">
    <source>
        <dbReference type="PROSITE" id="PS50157"/>
    </source>
</evidence>
<dbReference type="GO" id="GO:0005737">
    <property type="term" value="C:cytoplasm"/>
    <property type="evidence" value="ECO:0007669"/>
    <property type="project" value="TreeGrafter"/>
</dbReference>
<dbReference type="SMART" id="SM00355">
    <property type="entry name" value="ZnF_C2H2"/>
    <property type="match status" value="2"/>
</dbReference>
<dbReference type="OrthoDB" id="6365676at2759"/>
<gene>
    <name evidence="12" type="ORF">KI688_003362</name>
</gene>
<feature type="region of interest" description="Disordered" evidence="10">
    <location>
        <begin position="452"/>
        <end position="478"/>
    </location>
</feature>
<evidence type="ECO:0000256" key="4">
    <source>
        <dbReference type="ARBA" id="ARBA00022771"/>
    </source>
</evidence>
<feature type="region of interest" description="Disordered" evidence="10">
    <location>
        <begin position="160"/>
        <end position="183"/>
    </location>
</feature>
<comment type="caution">
    <text evidence="12">The sequence shown here is derived from an EMBL/GenBank/DDBJ whole genome shotgun (WGS) entry which is preliminary data.</text>
</comment>
<evidence type="ECO:0000256" key="5">
    <source>
        <dbReference type="ARBA" id="ARBA00022833"/>
    </source>
</evidence>
<evidence type="ECO:0000256" key="6">
    <source>
        <dbReference type="ARBA" id="ARBA00023015"/>
    </source>
</evidence>
<dbReference type="PROSITE" id="PS00028">
    <property type="entry name" value="ZINC_FINGER_C2H2_1"/>
    <property type="match status" value="2"/>
</dbReference>
<feature type="region of interest" description="Disordered" evidence="10">
    <location>
        <begin position="789"/>
        <end position="831"/>
    </location>
</feature>
<feature type="compositionally biased region" description="Polar residues" evidence="10">
    <location>
        <begin position="804"/>
        <end position="813"/>
    </location>
</feature>
<evidence type="ECO:0000256" key="9">
    <source>
        <dbReference type="PROSITE-ProRule" id="PRU00042"/>
    </source>
</evidence>
<dbReference type="PROSITE" id="PS50157">
    <property type="entry name" value="ZINC_FINGER_C2H2_2"/>
    <property type="match status" value="2"/>
</dbReference>
<keyword evidence="7" id="KW-0804">Transcription</keyword>
<dbReference type="InterPro" id="IPR036236">
    <property type="entry name" value="Znf_C2H2_sf"/>
</dbReference>
<dbReference type="GO" id="GO:0008270">
    <property type="term" value="F:zinc ion binding"/>
    <property type="evidence" value="ECO:0007669"/>
    <property type="project" value="UniProtKB-KW"/>
</dbReference>
<feature type="region of interest" description="Disordered" evidence="10">
    <location>
        <begin position="503"/>
        <end position="548"/>
    </location>
</feature>
<evidence type="ECO:0000256" key="2">
    <source>
        <dbReference type="ARBA" id="ARBA00022723"/>
    </source>
</evidence>
<dbReference type="InterPro" id="IPR051007">
    <property type="entry name" value="creA/MIG_C2H2-ZnF"/>
</dbReference>
<keyword evidence="8" id="KW-0539">Nucleus</keyword>
<keyword evidence="13" id="KW-1185">Reference proteome</keyword>
<comment type="subcellular location">
    <subcellularLocation>
        <location evidence="1">Nucleus</location>
    </subcellularLocation>
</comment>
<dbReference type="GO" id="GO:0000433">
    <property type="term" value="P:carbon catabolite repression of transcription from RNA polymerase II promoter by glucose"/>
    <property type="evidence" value="ECO:0007669"/>
    <property type="project" value="TreeGrafter"/>
</dbReference>
<dbReference type="SUPFAM" id="SSF57667">
    <property type="entry name" value="beta-beta-alpha zinc fingers"/>
    <property type="match status" value="1"/>
</dbReference>
<sequence length="831" mass="89212">MAETTVTVASMDISMGLDTKPTDHHPSEKQGCYTIEAASPCEDVDMATPSAVSLNHSPKVTTLKGAKNNIMIGATPLPHPLSMSTDSNSLHHFQTNAASPMYTTPTSNSAYVHAALGPLLSDSAATVPSSATAAFMALHGHTIGVYESPRRNSVPTLTAEHKRKVSSEEKTLHRQASWSNFSSVSTPLSSFPTTTSLPNLHQINTAHVDPNMMQYYRTQFSQQQALHHNSPHHSLNQALPPSTNSSACPSPMPESLMHGSILNSINSSPVAGAGSKKFGRSDNHSTPLKSQSRRGAKAGGAAERRRRGASRPIEGRRGSGSGDDAIKKEVEDTDELQPVLSSQDPRDPEGLSSMAHHHHHIHGYGAMHRGHGDHDDDYSPTRSPGGTPLGQPSSMGEDEHFGLISHSGYSTFANNTLYSMNDPMEHLSGMVPRFDHIRLDLKSVAPSDIHKSSCAYEDESSGSGNPNGESPHASPMPHYEHFAFPSSISTHFMPMMNGGFSMDNSDIHRSQHSLHHPSSAGPDSASPSSYSSLPSADSSASSASSFHLHHHHGYHPDSYQFGANGLHSMNSDLHYPPASPMNEDGSMNPHHSHQHHSHHHHPHPLHPQSFHHSHPHQSDFYDSKAANPQMLQHPFPSLQHPSASALPPHPLMSTSPFTAPGGLNEPLYSSTSSTSSSSSLAGSRGKKAATTPDSINSNGSNASTKSVSSSSSSSTTSSTNGASGSTNAGSGSSGGGSKHGGSGKHHTCSEIGCSKRFKRLEHLKRHIKTHTLERPFNCPYATCTKKFSRSDNLSQHVKTHQRQLNKLQMKQRNQAQAQQQQQQAQQQAVHS</sequence>
<dbReference type="PANTHER" id="PTHR47428">
    <property type="entry name" value="REGULATORY PROTEIN MIG1-RELATED"/>
    <property type="match status" value="1"/>
</dbReference>
<proteinExistence type="predicted"/>
<keyword evidence="2" id="KW-0479">Metal-binding</keyword>
<accession>A0A9P7XNP6</accession>
<feature type="domain" description="C2H2-type" evidence="11">
    <location>
        <begin position="746"/>
        <end position="775"/>
    </location>
</feature>
<dbReference type="GO" id="GO:0000978">
    <property type="term" value="F:RNA polymerase II cis-regulatory region sequence-specific DNA binding"/>
    <property type="evidence" value="ECO:0007669"/>
    <property type="project" value="TreeGrafter"/>
</dbReference>
<dbReference type="EMBL" id="JAHRHY010000014">
    <property type="protein sequence ID" value="KAG9064174.1"/>
    <property type="molecule type" value="Genomic_DNA"/>
</dbReference>
<dbReference type="PANTHER" id="PTHR47428:SF2">
    <property type="entry name" value="ZINC FINGER PROTEIN RSV1"/>
    <property type="match status" value="1"/>
</dbReference>
<feature type="compositionally biased region" description="Low complexity" evidence="10">
    <location>
        <begin position="669"/>
        <end position="679"/>
    </location>
</feature>
<evidence type="ECO:0000256" key="1">
    <source>
        <dbReference type="ARBA" id="ARBA00004123"/>
    </source>
</evidence>
<feature type="compositionally biased region" description="Low complexity" evidence="10">
    <location>
        <begin position="461"/>
        <end position="471"/>
    </location>
</feature>
<evidence type="ECO:0000313" key="12">
    <source>
        <dbReference type="EMBL" id="KAG9064174.1"/>
    </source>
</evidence>
<feature type="compositionally biased region" description="Basic and acidic residues" evidence="10">
    <location>
        <begin position="370"/>
        <end position="379"/>
    </location>
</feature>
<keyword evidence="6" id="KW-0805">Transcription regulation</keyword>
<feature type="compositionally biased region" description="Low complexity" evidence="10">
    <location>
        <begin position="697"/>
        <end position="730"/>
    </location>
</feature>
<evidence type="ECO:0000313" key="13">
    <source>
        <dbReference type="Proteomes" id="UP000707451"/>
    </source>
</evidence>
<organism evidence="12 13">
    <name type="scientific">Linnemannia hyalina</name>
    <dbReference type="NCBI Taxonomy" id="64524"/>
    <lineage>
        <taxon>Eukaryota</taxon>
        <taxon>Fungi</taxon>
        <taxon>Fungi incertae sedis</taxon>
        <taxon>Mucoromycota</taxon>
        <taxon>Mortierellomycotina</taxon>
        <taxon>Mortierellomycetes</taxon>
        <taxon>Mortierellales</taxon>
        <taxon>Mortierellaceae</taxon>
        <taxon>Linnemannia</taxon>
    </lineage>
</organism>
<feature type="domain" description="C2H2-type" evidence="11">
    <location>
        <begin position="776"/>
        <end position="805"/>
    </location>
</feature>
<evidence type="ECO:0000256" key="7">
    <source>
        <dbReference type="ARBA" id="ARBA00023163"/>
    </source>
</evidence>
<keyword evidence="5" id="KW-0862">Zinc</keyword>
<evidence type="ECO:0000256" key="10">
    <source>
        <dbReference type="SAM" id="MobiDB-lite"/>
    </source>
</evidence>
<feature type="compositionally biased region" description="Basic residues" evidence="10">
    <location>
        <begin position="590"/>
        <end position="615"/>
    </location>
</feature>
<feature type="region of interest" description="Disordered" evidence="10">
    <location>
        <begin position="221"/>
        <end position="400"/>
    </location>
</feature>
<dbReference type="AlphaFoldDB" id="A0A9P7XNP6"/>
<dbReference type="Gene3D" id="3.30.160.60">
    <property type="entry name" value="Classic Zinc Finger"/>
    <property type="match status" value="2"/>
</dbReference>
<keyword evidence="3" id="KW-0677">Repeat</keyword>
<dbReference type="InterPro" id="IPR013087">
    <property type="entry name" value="Znf_C2H2_type"/>
</dbReference>
<feature type="compositionally biased region" description="Low complexity" evidence="10">
    <location>
        <begin position="814"/>
        <end position="831"/>
    </location>
</feature>
<reference evidence="12" key="1">
    <citation type="submission" date="2021-06" db="EMBL/GenBank/DDBJ databases">
        <title>Genome Sequence of Mortierella hyaline Strain SCG-10, a Cold-Adapted, Nitrate-Reducing Fungus Isolated from Soil in Minnesota, USA.</title>
        <authorList>
            <person name="Aldossari N."/>
        </authorList>
    </citation>
    <scope>NUCLEOTIDE SEQUENCE</scope>
    <source>
        <strain evidence="12">SCG-10</strain>
    </source>
</reference>